<keyword evidence="2" id="KW-1185">Reference proteome</keyword>
<dbReference type="AlphaFoldDB" id="A0A371GLK5"/>
<gene>
    <name evidence="1" type="ORF">CR513_26580</name>
</gene>
<protein>
    <submittedName>
        <fullName evidence="1">Uncharacterized protein</fullName>
    </submittedName>
</protein>
<proteinExistence type="predicted"/>
<comment type="caution">
    <text evidence="1">The sequence shown here is derived from an EMBL/GenBank/DDBJ whole genome shotgun (WGS) entry which is preliminary data.</text>
</comment>
<evidence type="ECO:0000313" key="1">
    <source>
        <dbReference type="EMBL" id="RDX91445.1"/>
    </source>
</evidence>
<evidence type="ECO:0000313" key="2">
    <source>
        <dbReference type="Proteomes" id="UP000257109"/>
    </source>
</evidence>
<accession>A0A371GLK5</accession>
<dbReference type="EMBL" id="QJKJ01005123">
    <property type="protein sequence ID" value="RDX91445.1"/>
    <property type="molecule type" value="Genomic_DNA"/>
</dbReference>
<organism evidence="1 2">
    <name type="scientific">Mucuna pruriens</name>
    <name type="common">Velvet bean</name>
    <name type="synonym">Dolichos pruriens</name>
    <dbReference type="NCBI Taxonomy" id="157652"/>
    <lineage>
        <taxon>Eukaryota</taxon>
        <taxon>Viridiplantae</taxon>
        <taxon>Streptophyta</taxon>
        <taxon>Embryophyta</taxon>
        <taxon>Tracheophyta</taxon>
        <taxon>Spermatophyta</taxon>
        <taxon>Magnoliopsida</taxon>
        <taxon>eudicotyledons</taxon>
        <taxon>Gunneridae</taxon>
        <taxon>Pentapetalae</taxon>
        <taxon>rosids</taxon>
        <taxon>fabids</taxon>
        <taxon>Fabales</taxon>
        <taxon>Fabaceae</taxon>
        <taxon>Papilionoideae</taxon>
        <taxon>50 kb inversion clade</taxon>
        <taxon>NPAAA clade</taxon>
        <taxon>indigoferoid/millettioid clade</taxon>
        <taxon>Phaseoleae</taxon>
        <taxon>Mucuna</taxon>
    </lineage>
</organism>
<dbReference type="OrthoDB" id="1917367at2759"/>
<sequence>MVMKPMTVFKLLDTQIGGTWEKKEQFLATGTYGHEPSWFFEAVRDPLWWHAIEQEIDALKRNDTWTLATLPPRKKAIGYK</sequence>
<dbReference type="Proteomes" id="UP000257109">
    <property type="component" value="Unassembled WGS sequence"/>
</dbReference>
<reference evidence="1" key="1">
    <citation type="submission" date="2018-05" db="EMBL/GenBank/DDBJ databases">
        <title>Draft genome of Mucuna pruriens seed.</title>
        <authorList>
            <person name="Nnadi N.E."/>
            <person name="Vos R."/>
            <person name="Hasami M.H."/>
            <person name="Devisetty U.K."/>
            <person name="Aguiy J.C."/>
        </authorList>
    </citation>
    <scope>NUCLEOTIDE SEQUENCE [LARGE SCALE GENOMIC DNA]</scope>
    <source>
        <strain evidence="1">JCA_2017</strain>
    </source>
</reference>
<feature type="non-terminal residue" evidence="1">
    <location>
        <position position="1"/>
    </location>
</feature>
<name>A0A371GLK5_MUCPR</name>